<feature type="region of interest" description="Disordered" evidence="1">
    <location>
        <begin position="1"/>
        <end position="61"/>
    </location>
</feature>
<dbReference type="AlphaFoldDB" id="A0AAE0REQ2"/>
<evidence type="ECO:0000313" key="2">
    <source>
        <dbReference type="EMBL" id="KAK3551819.1"/>
    </source>
</evidence>
<evidence type="ECO:0000313" key="3">
    <source>
        <dbReference type="Proteomes" id="UP001274896"/>
    </source>
</evidence>
<dbReference type="Proteomes" id="UP001274896">
    <property type="component" value="Unassembled WGS sequence"/>
</dbReference>
<sequence>MRLAGVLCHNEGPQPDAVASETQSPRAMHAEPSYPGESEKEANPLSSLSQQVTKEGSFGREQKEDDWLKHCWGQVLQAEVQAFCQACPRCQQTAPQKPALAPLISLPIIGVPFEHIGMDLVGPLLKSAWGHE</sequence>
<protein>
    <recommendedName>
        <fullName evidence="4">Integrase zinc-binding domain-containing protein</fullName>
    </recommendedName>
</protein>
<proteinExistence type="predicted"/>
<accession>A0AAE0REQ2</accession>
<reference evidence="2" key="1">
    <citation type="submission" date="2023-06" db="EMBL/GenBank/DDBJ databases">
        <title>Male Hemibagrus guttatus genome.</title>
        <authorList>
            <person name="Bian C."/>
        </authorList>
    </citation>
    <scope>NUCLEOTIDE SEQUENCE</scope>
    <source>
        <strain evidence="2">Male_cb2023</strain>
        <tissue evidence="2">Muscle</tissue>
    </source>
</reference>
<organism evidence="2 3">
    <name type="scientific">Hemibagrus guttatus</name>
    <dbReference type="NCBI Taxonomy" id="175788"/>
    <lineage>
        <taxon>Eukaryota</taxon>
        <taxon>Metazoa</taxon>
        <taxon>Chordata</taxon>
        <taxon>Craniata</taxon>
        <taxon>Vertebrata</taxon>
        <taxon>Euteleostomi</taxon>
        <taxon>Actinopterygii</taxon>
        <taxon>Neopterygii</taxon>
        <taxon>Teleostei</taxon>
        <taxon>Ostariophysi</taxon>
        <taxon>Siluriformes</taxon>
        <taxon>Bagridae</taxon>
        <taxon>Hemibagrus</taxon>
    </lineage>
</organism>
<dbReference type="EMBL" id="JAUCMX010000003">
    <property type="protein sequence ID" value="KAK3551819.1"/>
    <property type="molecule type" value="Genomic_DNA"/>
</dbReference>
<evidence type="ECO:0008006" key="4">
    <source>
        <dbReference type="Google" id="ProtNLM"/>
    </source>
</evidence>
<feature type="compositionally biased region" description="Polar residues" evidence="1">
    <location>
        <begin position="44"/>
        <end position="54"/>
    </location>
</feature>
<comment type="caution">
    <text evidence="2">The sequence shown here is derived from an EMBL/GenBank/DDBJ whole genome shotgun (WGS) entry which is preliminary data.</text>
</comment>
<name>A0AAE0REQ2_9TELE</name>
<keyword evidence="3" id="KW-1185">Reference proteome</keyword>
<evidence type="ECO:0000256" key="1">
    <source>
        <dbReference type="SAM" id="MobiDB-lite"/>
    </source>
</evidence>
<gene>
    <name evidence="2" type="ORF">QTP70_029007</name>
</gene>